<dbReference type="Pfam" id="PF01757">
    <property type="entry name" value="Acyl_transf_3"/>
    <property type="match status" value="1"/>
</dbReference>
<evidence type="ECO:0000313" key="8">
    <source>
        <dbReference type="EMBL" id="SDP47072.1"/>
    </source>
</evidence>
<dbReference type="EMBL" id="LT629711">
    <property type="protein sequence ID" value="SDP47072.1"/>
    <property type="molecule type" value="Genomic_DNA"/>
</dbReference>
<keyword evidence="6" id="KW-0472">Membrane</keyword>
<dbReference type="STRING" id="443156.SAMN04489867_2569"/>
<feature type="region of interest" description="Disordered" evidence="5">
    <location>
        <begin position="879"/>
        <end position="901"/>
    </location>
</feature>
<keyword evidence="3" id="KW-0597">Phosphoprotein</keyword>
<dbReference type="InterPro" id="IPR000873">
    <property type="entry name" value="AMP-dep_synth/lig_dom"/>
</dbReference>
<dbReference type="InterPro" id="IPR020845">
    <property type="entry name" value="AMP-binding_CS"/>
</dbReference>
<evidence type="ECO:0000256" key="1">
    <source>
        <dbReference type="ARBA" id="ARBA00006432"/>
    </source>
</evidence>
<dbReference type="InterPro" id="IPR036736">
    <property type="entry name" value="ACP-like_sf"/>
</dbReference>
<dbReference type="SUPFAM" id="SSF56801">
    <property type="entry name" value="Acetyl-CoA synthetase-like"/>
    <property type="match status" value="1"/>
</dbReference>
<dbReference type="GO" id="GO:0031177">
    <property type="term" value="F:phosphopantetheine binding"/>
    <property type="evidence" value="ECO:0007669"/>
    <property type="project" value="InterPro"/>
</dbReference>
<dbReference type="GO" id="GO:0016747">
    <property type="term" value="F:acyltransferase activity, transferring groups other than amino-acyl groups"/>
    <property type="evidence" value="ECO:0007669"/>
    <property type="project" value="InterPro"/>
</dbReference>
<evidence type="ECO:0000256" key="3">
    <source>
        <dbReference type="ARBA" id="ARBA00022553"/>
    </source>
</evidence>
<evidence type="ECO:0000259" key="7">
    <source>
        <dbReference type="SMART" id="SM00823"/>
    </source>
</evidence>
<dbReference type="InterPro" id="IPR042099">
    <property type="entry name" value="ANL_N_sf"/>
</dbReference>
<feature type="transmembrane region" description="Helical" evidence="6">
    <location>
        <begin position="806"/>
        <end position="825"/>
    </location>
</feature>
<dbReference type="InterPro" id="IPR009081">
    <property type="entry name" value="PP-bd_ACP"/>
</dbReference>
<evidence type="ECO:0000256" key="6">
    <source>
        <dbReference type="SAM" id="Phobius"/>
    </source>
</evidence>
<feature type="transmembrane region" description="Helical" evidence="6">
    <location>
        <begin position="674"/>
        <end position="695"/>
    </location>
</feature>
<dbReference type="InterPro" id="IPR020806">
    <property type="entry name" value="PKS_PP-bd"/>
</dbReference>
<dbReference type="InterPro" id="IPR029058">
    <property type="entry name" value="AB_hydrolase_fold"/>
</dbReference>
<dbReference type="AlphaFoldDB" id="A0A1H0SYY6"/>
<keyword evidence="4 8" id="KW-0436">Ligase</keyword>
<dbReference type="Pfam" id="PF00550">
    <property type="entry name" value="PP-binding"/>
    <property type="match status" value="1"/>
</dbReference>
<reference evidence="9" key="1">
    <citation type="submission" date="2016-10" db="EMBL/GenBank/DDBJ databases">
        <authorList>
            <person name="Varghese N."/>
            <person name="Submissions S."/>
        </authorList>
    </citation>
    <scope>NUCLEOTIDE SEQUENCE [LARGE SCALE GENOMIC DNA]</scope>
    <source>
        <strain evidence="9">DSM 22329</strain>
    </source>
</reference>
<dbReference type="PROSITE" id="PS00455">
    <property type="entry name" value="AMP_BINDING"/>
    <property type="match status" value="1"/>
</dbReference>
<accession>A0A1H0SYY6</accession>
<feature type="transmembrane region" description="Helical" evidence="6">
    <location>
        <begin position="632"/>
        <end position="654"/>
    </location>
</feature>
<evidence type="ECO:0000256" key="5">
    <source>
        <dbReference type="SAM" id="MobiDB-lite"/>
    </source>
</evidence>
<protein>
    <submittedName>
        <fullName evidence="8">Acyl-CoA synthetase (AMP-forming)/AMP-acid ligase II</fullName>
    </submittedName>
</protein>
<evidence type="ECO:0000313" key="9">
    <source>
        <dbReference type="Proteomes" id="UP000199077"/>
    </source>
</evidence>
<sequence length="901" mass="96113">MSLAPPAPRSVGSTLPGLLQPRRSTCGFVDGLAGWGDRPAVHTPDGVITYRELAGAVRAARTQLSTTRQLVLLAAENTVDWLTTYLAALSLGHVVLLAPGDRPAHVAGLVERFRPGTVAQRSGSAWTVAPQVGVPEHDLHPDLALLLPTSGSTGSPKLVRLSHDNLDSNAASIVEALHLTERDRAMAALPVHYSYGLSVVHSHLACGGSLVLSDLSVVDPCFWTLFRDSGATGLAGVPHTYDLLERSGFAERDLPGLRTLTQAGGPLPAATADRFRALAAERGWRFSTMYGQTEATARMAVLPPELAATHPDAVGVAVPGGSFRVDAVPAHDEPLAEGVGELVYSGPNVMLGYATGVADLARGRDVHELRTGDLGTVDAAGVVRVVGRRSRFAKVLGLRLDLDHLEGDLGAAGAPVRCLDLGGRLGVVTPRPGHAETLLETLGDRHGLPRTSVVVLDGCELPILASGKPDYVEMRTQLTAVAAEVDTAGADRCELVVRLYRDLLGCPAASARTSFVDLGGDSLSYVEVSVRLEEVLGTLPADWQRRTPTDLAEASTIPVTASDARPRWRRVETNVVIRALAVLLILSNHTKLADLPGGAHTLLVIAGYNLARFQLTGRAPRERAARILHGVLRIWAPSAVWIAVVAVVVGTYDWRNVLLLNQVFGDWARWGPHWHFWFIEALVALMVGAAALCLVPGFHRLERRHAFAVPMALVGLGLLTRYAVVIPDAGPYRGANALVLLWLFATGWAASRATNRWQRLLVSAVPVLTLPGFWPTMPGREVTIIAGVLLLIWAPTLPVPAVTVRAMSAVASASLFVYLTHFAVYPHVMPVSSGLAVLASLAVGLLYWKVWGWASAAVGRRARATAGALRRRSAVGRGIVGEGPHGADHLHRDRRPRRPGL</sequence>
<feature type="transmembrane region" description="Helical" evidence="6">
    <location>
        <begin position="592"/>
        <end position="611"/>
    </location>
</feature>
<feature type="domain" description="Polyketide synthase-like phosphopantetheine-binding" evidence="7">
    <location>
        <begin position="493"/>
        <end position="547"/>
    </location>
</feature>
<dbReference type="RefSeq" id="WP_231961131.1">
    <property type="nucleotide sequence ID" value="NZ_LT629711.1"/>
</dbReference>
<comment type="similarity">
    <text evidence="1">Belongs to the ATP-dependent AMP-binding enzyme family.</text>
</comment>
<dbReference type="GO" id="GO:0031956">
    <property type="term" value="F:medium-chain fatty acid-CoA ligase activity"/>
    <property type="evidence" value="ECO:0007669"/>
    <property type="project" value="TreeGrafter"/>
</dbReference>
<feature type="transmembrane region" description="Helical" evidence="6">
    <location>
        <begin position="782"/>
        <end position="799"/>
    </location>
</feature>
<evidence type="ECO:0000256" key="4">
    <source>
        <dbReference type="ARBA" id="ARBA00022598"/>
    </source>
</evidence>
<dbReference type="Proteomes" id="UP000199077">
    <property type="component" value="Chromosome I"/>
</dbReference>
<dbReference type="SUPFAM" id="SSF47336">
    <property type="entry name" value="ACP-like"/>
    <property type="match status" value="1"/>
</dbReference>
<name>A0A1H0SYY6_9MICO</name>
<feature type="transmembrane region" description="Helical" evidence="6">
    <location>
        <begin position="732"/>
        <end position="750"/>
    </location>
</feature>
<keyword evidence="6" id="KW-1133">Transmembrane helix</keyword>
<dbReference type="GO" id="GO:0006631">
    <property type="term" value="P:fatty acid metabolic process"/>
    <property type="evidence" value="ECO:0007669"/>
    <property type="project" value="TreeGrafter"/>
</dbReference>
<feature type="compositionally biased region" description="Basic residues" evidence="5">
    <location>
        <begin position="892"/>
        <end position="901"/>
    </location>
</feature>
<feature type="transmembrane region" description="Helical" evidence="6">
    <location>
        <begin position="707"/>
        <end position="726"/>
    </location>
</feature>
<dbReference type="PANTHER" id="PTHR43201:SF5">
    <property type="entry name" value="MEDIUM-CHAIN ACYL-COA LIGASE ACSF2, MITOCHONDRIAL"/>
    <property type="match status" value="1"/>
</dbReference>
<keyword evidence="2" id="KW-0596">Phosphopantetheine</keyword>
<proteinExistence type="inferred from homology"/>
<keyword evidence="6" id="KW-0812">Transmembrane</keyword>
<dbReference type="Gene3D" id="3.40.50.12780">
    <property type="entry name" value="N-terminal domain of ligase-like"/>
    <property type="match status" value="1"/>
</dbReference>
<gene>
    <name evidence="8" type="ORF">SAMN04489867_2569</name>
</gene>
<feature type="transmembrane region" description="Helical" evidence="6">
    <location>
        <begin position="757"/>
        <end position="776"/>
    </location>
</feature>
<dbReference type="Gene3D" id="3.40.50.1820">
    <property type="entry name" value="alpha/beta hydrolase"/>
    <property type="match status" value="1"/>
</dbReference>
<keyword evidence="9" id="KW-1185">Reference proteome</keyword>
<organism evidence="8 9">
    <name type="scientific">Pedococcus dokdonensis</name>
    <dbReference type="NCBI Taxonomy" id="443156"/>
    <lineage>
        <taxon>Bacteria</taxon>
        <taxon>Bacillati</taxon>
        <taxon>Actinomycetota</taxon>
        <taxon>Actinomycetes</taxon>
        <taxon>Micrococcales</taxon>
        <taxon>Intrasporangiaceae</taxon>
        <taxon>Pedococcus</taxon>
    </lineage>
</organism>
<dbReference type="InterPro" id="IPR002656">
    <property type="entry name" value="Acyl_transf_3_dom"/>
</dbReference>
<dbReference type="PANTHER" id="PTHR43201">
    <property type="entry name" value="ACYL-COA SYNTHETASE"/>
    <property type="match status" value="1"/>
</dbReference>
<dbReference type="SMART" id="SM00823">
    <property type="entry name" value="PKS_PP"/>
    <property type="match status" value="1"/>
</dbReference>
<feature type="transmembrane region" description="Helical" evidence="6">
    <location>
        <begin position="831"/>
        <end position="851"/>
    </location>
</feature>
<evidence type="ECO:0000256" key="2">
    <source>
        <dbReference type="ARBA" id="ARBA00022450"/>
    </source>
</evidence>
<dbReference type="Pfam" id="PF00501">
    <property type="entry name" value="AMP-binding"/>
    <property type="match status" value="1"/>
</dbReference>